<dbReference type="EMBL" id="JAUZMZ010000202">
    <property type="protein sequence ID" value="MEE2034912.1"/>
    <property type="molecule type" value="Genomic_DNA"/>
</dbReference>
<organism evidence="2 3">
    <name type="scientific">Rhodococcus chondri</name>
    <dbReference type="NCBI Taxonomy" id="3065941"/>
    <lineage>
        <taxon>Bacteria</taxon>
        <taxon>Bacillati</taxon>
        <taxon>Actinomycetota</taxon>
        <taxon>Actinomycetes</taxon>
        <taxon>Mycobacteriales</taxon>
        <taxon>Nocardiaceae</taxon>
        <taxon>Rhodococcus</taxon>
    </lineage>
</organism>
<keyword evidence="1" id="KW-0472">Membrane</keyword>
<dbReference type="RefSeq" id="WP_330154260.1">
    <property type="nucleotide sequence ID" value="NZ_JAUZMZ010000202.1"/>
</dbReference>
<dbReference type="Proteomes" id="UP001331936">
    <property type="component" value="Unassembled WGS sequence"/>
</dbReference>
<sequence>MTTNPTKPYRTGTFTTASALASPAHKHRPAAYAKPVLKVFPPTSETTAKVTMLTVYALTAITIAFIAMHEAGLF</sequence>
<gene>
    <name evidence="2" type="ORF">Q8814_22840</name>
</gene>
<comment type="caution">
    <text evidence="2">The sequence shown here is derived from an EMBL/GenBank/DDBJ whole genome shotgun (WGS) entry which is preliminary data.</text>
</comment>
<feature type="transmembrane region" description="Helical" evidence="1">
    <location>
        <begin position="50"/>
        <end position="68"/>
    </location>
</feature>
<reference evidence="2 3" key="1">
    <citation type="submission" date="2023-08" db="EMBL/GenBank/DDBJ databases">
        <authorList>
            <person name="Girao M."/>
            <person name="Carvalho M.F."/>
        </authorList>
    </citation>
    <scope>NUCLEOTIDE SEQUENCE [LARGE SCALE GENOMIC DNA]</scope>
    <source>
        <strain evidence="2 3">CC-R104</strain>
    </source>
</reference>
<evidence type="ECO:0000256" key="1">
    <source>
        <dbReference type="SAM" id="Phobius"/>
    </source>
</evidence>
<accession>A0ABU7JYN5</accession>
<name>A0ABU7JYN5_9NOCA</name>
<evidence type="ECO:0000313" key="3">
    <source>
        <dbReference type="Proteomes" id="UP001331936"/>
    </source>
</evidence>
<proteinExistence type="predicted"/>
<keyword evidence="1" id="KW-1133">Transmembrane helix</keyword>
<keyword evidence="3" id="KW-1185">Reference proteome</keyword>
<keyword evidence="1" id="KW-0812">Transmembrane</keyword>
<evidence type="ECO:0000313" key="2">
    <source>
        <dbReference type="EMBL" id="MEE2034912.1"/>
    </source>
</evidence>
<protein>
    <submittedName>
        <fullName evidence="2">Uncharacterized protein</fullName>
    </submittedName>
</protein>